<evidence type="ECO:0000313" key="2">
    <source>
        <dbReference type="Proteomes" id="UP000677918"/>
    </source>
</evidence>
<organism evidence="1 2">
    <name type="scientific">Xylanibacillus composti</name>
    <dbReference type="NCBI Taxonomy" id="1572762"/>
    <lineage>
        <taxon>Bacteria</taxon>
        <taxon>Bacillati</taxon>
        <taxon>Bacillota</taxon>
        <taxon>Bacilli</taxon>
        <taxon>Bacillales</taxon>
        <taxon>Paenibacillaceae</taxon>
        <taxon>Xylanibacillus</taxon>
    </lineage>
</organism>
<sequence>MPVTKPIISGRMNYGIPLSIIGCHPTFLPWLVSRFVNLHFQSRDQFDSFNFSEFPLSIDNEYYKPFLDRWADRREIVDEIIPFIIRHIQAGHYLIFFVNKFHIPQCIWHNRTYHPHPVFVYGYDRETETIYTKSFDEGFRFIDVEVGFAQMHDAFHTIEERSLPNPLIRYMRYDASASYSLNLESIRRQANEFLQGSSKRDSRALGIAIYPVLEEKIAEMKSQPFQVFDSFLLRKHAHIIWEHALIMEHRMQVLAREQIIDDPALQQLGKQLTQQCLIFRNLLIKYHIRQDQKLLGKVMEEVDRLKTGQWEAVTRLVAHL</sequence>
<dbReference type="EMBL" id="BOVK01000011">
    <property type="protein sequence ID" value="GIQ68000.1"/>
    <property type="molecule type" value="Genomic_DNA"/>
</dbReference>
<evidence type="ECO:0000313" key="1">
    <source>
        <dbReference type="EMBL" id="GIQ68000.1"/>
    </source>
</evidence>
<dbReference type="PROSITE" id="PS51257">
    <property type="entry name" value="PROKAR_LIPOPROTEIN"/>
    <property type="match status" value="1"/>
</dbReference>
<reference evidence="1" key="1">
    <citation type="submission" date="2021-04" db="EMBL/GenBank/DDBJ databases">
        <title>Draft genome sequence of Xylanibacillus composti strain K13.</title>
        <authorList>
            <person name="Uke A."/>
            <person name="Chhe C."/>
            <person name="Baramee S."/>
            <person name="Kosugi A."/>
        </authorList>
    </citation>
    <scope>NUCLEOTIDE SEQUENCE</scope>
    <source>
        <strain evidence="1">K13</strain>
    </source>
</reference>
<comment type="caution">
    <text evidence="1">The sequence shown here is derived from an EMBL/GenBank/DDBJ whole genome shotgun (WGS) entry which is preliminary data.</text>
</comment>
<keyword evidence="2" id="KW-1185">Reference proteome</keyword>
<dbReference type="Proteomes" id="UP000677918">
    <property type="component" value="Unassembled WGS sequence"/>
</dbReference>
<proteinExistence type="predicted"/>
<protein>
    <recommendedName>
        <fullName evidence="3">Butirosin biosynthesis protein H-like</fullName>
    </recommendedName>
</protein>
<evidence type="ECO:0008006" key="3">
    <source>
        <dbReference type="Google" id="ProtNLM"/>
    </source>
</evidence>
<accession>A0A8J4M1E8</accession>
<name>A0A8J4M1E8_9BACL</name>
<gene>
    <name evidence="1" type="ORF">XYCOK13_08240</name>
</gene>
<dbReference type="AlphaFoldDB" id="A0A8J4M1E8"/>